<gene>
    <name evidence="4" type="ORF">FSP39_023131</name>
</gene>
<reference evidence="4" key="1">
    <citation type="submission" date="2019-08" db="EMBL/GenBank/DDBJ databases">
        <title>The improved chromosome-level genome for the pearl oyster Pinctada fucata martensii using PacBio sequencing and Hi-C.</title>
        <authorList>
            <person name="Zheng Z."/>
        </authorList>
    </citation>
    <scope>NUCLEOTIDE SEQUENCE</scope>
    <source>
        <strain evidence="4">ZZ-2019</strain>
        <tissue evidence="4">Adductor muscle</tissue>
    </source>
</reference>
<name>A0AA88YSV4_PINIB</name>
<dbReference type="PANTHER" id="PTHR15555">
    <property type="entry name" value="ZINC FINGER HIT DOMAIN CONTAINING PROTEIN 2 PROTEIN FON -RELATED"/>
    <property type="match status" value="1"/>
</dbReference>
<accession>A0AA88YSV4</accession>
<dbReference type="AlphaFoldDB" id="A0AA88YSV4"/>
<sequence>MVQGNKYDSLVYGAGPRDQADMCLKVNARYTCPRCNIPYCSLACYKSEGHMTCSESFYKDCFMEGLENQDVSQDEKKKMLEMLERVEQEDQDFLDSDDDEEDLHERLAGLDLDNDAEEIWNRLTDKEKEDFQKMTADGRLGNLVEVWTPWWQVKDNKIQEVGKDSSKSSNLPNIVKDIPDIATLLKNSKPSADLKNNVINILYAYAFVCRLHNGDHMTSCVESAKDLLAVSEVLDQNVVCTSGPQAVQYCMKQIQQNPALRVPQDFQASVIHDVIALLKGPSNSEPLKFVLCALSQVHDIICKCQRTERKDSKSHNGEGHSVLDRKMLSGLKKKLKFLLGWTERFGMALHSLIPELQLEYCAVQSDLSEQGQTQEAVEKNLPNLRRKSPGKPLIQELA</sequence>
<dbReference type="GO" id="GO:0008270">
    <property type="term" value="F:zinc ion binding"/>
    <property type="evidence" value="ECO:0007669"/>
    <property type="project" value="UniProtKB-UniRule"/>
</dbReference>
<comment type="caution">
    <text evidence="4">The sequence shown here is derived from an EMBL/GenBank/DDBJ whole genome shotgun (WGS) entry which is preliminary data.</text>
</comment>
<dbReference type="InterPro" id="IPR007529">
    <property type="entry name" value="Znf_HIT"/>
</dbReference>
<dbReference type="EMBL" id="VSWD01000002">
    <property type="protein sequence ID" value="KAK3107832.1"/>
    <property type="molecule type" value="Genomic_DNA"/>
</dbReference>
<feature type="region of interest" description="Disordered" evidence="2">
    <location>
        <begin position="373"/>
        <end position="398"/>
    </location>
</feature>
<evidence type="ECO:0000313" key="4">
    <source>
        <dbReference type="EMBL" id="KAK3107832.1"/>
    </source>
</evidence>
<evidence type="ECO:0000313" key="5">
    <source>
        <dbReference type="Proteomes" id="UP001186944"/>
    </source>
</evidence>
<dbReference type="Pfam" id="PF04438">
    <property type="entry name" value="zf-HIT"/>
    <property type="match status" value="1"/>
</dbReference>
<keyword evidence="1" id="KW-0862">Zinc</keyword>
<dbReference type="PROSITE" id="PS51083">
    <property type="entry name" value="ZF_HIT"/>
    <property type="match status" value="1"/>
</dbReference>
<evidence type="ECO:0000256" key="1">
    <source>
        <dbReference type="PROSITE-ProRule" id="PRU00453"/>
    </source>
</evidence>
<dbReference type="CDD" id="cd23024">
    <property type="entry name" value="zf-HIT_ZNHIT2-3"/>
    <property type="match status" value="1"/>
</dbReference>
<protein>
    <recommendedName>
        <fullName evidence="3">HIT-type domain-containing protein</fullName>
    </recommendedName>
</protein>
<keyword evidence="5" id="KW-1185">Reference proteome</keyword>
<dbReference type="Proteomes" id="UP001186944">
    <property type="component" value="Unassembled WGS sequence"/>
</dbReference>
<evidence type="ECO:0000259" key="3">
    <source>
        <dbReference type="PROSITE" id="PS51083"/>
    </source>
</evidence>
<evidence type="ECO:0000256" key="2">
    <source>
        <dbReference type="SAM" id="MobiDB-lite"/>
    </source>
</evidence>
<dbReference type="InterPro" id="IPR039646">
    <property type="entry name" value="ZNHIT2"/>
</dbReference>
<keyword evidence="1" id="KW-0479">Metal-binding</keyword>
<dbReference type="Gene3D" id="3.30.60.190">
    <property type="match status" value="1"/>
</dbReference>
<feature type="domain" description="HIT-type" evidence="3">
    <location>
        <begin position="20"/>
        <end position="53"/>
    </location>
</feature>
<proteinExistence type="predicted"/>
<keyword evidence="1" id="KW-0863">Zinc-finger</keyword>
<organism evidence="4 5">
    <name type="scientific">Pinctada imbricata</name>
    <name type="common">Atlantic pearl-oyster</name>
    <name type="synonym">Pinctada martensii</name>
    <dbReference type="NCBI Taxonomy" id="66713"/>
    <lineage>
        <taxon>Eukaryota</taxon>
        <taxon>Metazoa</taxon>
        <taxon>Spiralia</taxon>
        <taxon>Lophotrochozoa</taxon>
        <taxon>Mollusca</taxon>
        <taxon>Bivalvia</taxon>
        <taxon>Autobranchia</taxon>
        <taxon>Pteriomorphia</taxon>
        <taxon>Pterioida</taxon>
        <taxon>Pterioidea</taxon>
        <taxon>Pteriidae</taxon>
        <taxon>Pinctada</taxon>
    </lineage>
</organism>
<dbReference type="PANTHER" id="PTHR15555:SF0">
    <property type="entry name" value="ZINC FINGER HIT DOMAIN-CONTAINING PROTEIN 2"/>
    <property type="match status" value="1"/>
</dbReference>
<dbReference type="SUPFAM" id="SSF144232">
    <property type="entry name" value="HIT/MYND zinc finger-like"/>
    <property type="match status" value="1"/>
</dbReference>